<evidence type="ECO:0000256" key="1">
    <source>
        <dbReference type="PROSITE-ProRule" id="PRU00076"/>
    </source>
</evidence>
<reference evidence="6 7" key="1">
    <citation type="submission" date="2020-06" db="EMBL/GenBank/DDBJ databases">
        <authorList>
            <consortium name="Wellcome Sanger Institute Data Sharing"/>
        </authorList>
    </citation>
    <scope>NUCLEOTIDE SEQUENCE [LARGE SCALE GENOMIC DNA]</scope>
</reference>
<feature type="compositionally biased region" description="Polar residues" evidence="2">
    <location>
        <begin position="151"/>
        <end position="202"/>
    </location>
</feature>
<feature type="compositionally biased region" description="Polar residues" evidence="2">
    <location>
        <begin position="633"/>
        <end position="657"/>
    </location>
</feature>
<feature type="compositionally biased region" description="Polar residues" evidence="2">
    <location>
        <begin position="209"/>
        <end position="242"/>
    </location>
</feature>
<evidence type="ECO:0000256" key="3">
    <source>
        <dbReference type="SAM" id="Phobius"/>
    </source>
</evidence>
<evidence type="ECO:0000256" key="4">
    <source>
        <dbReference type="SAM" id="SignalP"/>
    </source>
</evidence>
<keyword evidence="4" id="KW-0732">Signal</keyword>
<feature type="region of interest" description="Disordered" evidence="2">
    <location>
        <begin position="550"/>
        <end position="665"/>
    </location>
</feature>
<protein>
    <recommendedName>
        <fullName evidence="5">EGF-like domain-containing protein</fullName>
    </recommendedName>
</protein>
<sequence length="1268" mass="139394">MPVAILLLLLGLLAGGVAAESGPQRSVSGPENPSLPQENTHNGAETSGDELTHSLTHTEQTLSHAHTATHTNTGPALIHQSQTSGPWTTPTPAVTKLHSNSNTHVPLSTTHTHAENYVPTHTARHHHRPEVTMATAQQNSKVTTSLFMTRTHTHNNSSRTDTTKPTPAADYSSTDTVTRINQDLTEVTGSDWTQKSDSTSQSIRKDTHNQTIPPDSTNQTIKPDPTHQTITPDTTNQVLQSDSTKRTVRRDTTNQLIQSDLTDQTTRPDTTNKTIIPDTTHQIIQSDLTNQTTRPDTTNKTIIPDTTHQIIQSDLTNQTIKPDSTNQLIQSDLTNQTTRPDTTNQIIQSELTDQTMRPDTTNQTIQPDRTNRTVRSGMTNQTTRPDTTNKTIIPDTIYQIIQSDLTNQTIKPDSTKQLIQSDLTNQTTRPDTTNKTIIPDTTHQIIQSDFTNQTVRSGMTNQTTRPDTTNQTIQPDRTNRTVRSGMNNQTIRPDRKNQIIQSDLTNQTSLFATPSTNHSLTHITQPPHSIDMNIPSTHLQSTIKTHLNTPTTHNFSTSQTHKTPTHSRSTINTTGQPTGCTHNTHTTRLHSPQNKHAVNTHTESRTRNTKLRTHTHTLETQDTVSLTEPLPRSTVNSAPPTATPSIWGSVTSPSPGLSHSDPTHEGVTVDTTHYDHLHPNICTLCAGSPQTQTVRSPHCTDSTHTSVDQSEHSSMKSVPIHPVTHTAAVPSHPVTHTAAVPSHPVTHTAAVPSHPVTHTPAVPSHPVTHTAAVPSHPVTHTHAVPSHPVTHTATVPSHPIIHTAAVPSHPVTHTHAVPSHPVTHTAAVPSHPITHTAAVPSDPVTHTAAVPSHPVTHTAAVPSHPHTNTNTPTAQLIDTTQINTAPDWAQRGRVFVVEDQPVVVKEPTFQLLLQILMEPNCKVAEESTAWLEPFLHKVAGYESHHVTWSSGCALQVVAQFQTHAALSWLRGAESLLKEAGLSHKSLYVNGRRVQNITVGGPQVGVCGWLVGCEDGFDCLSAGTNATCRSRCHSGFCHNLGICVHRRGVQPACRCPVGDDFWYMGRRCDIRMTHHRLVAVCFGVVVTMATAMALLSYVVIRRFKTMLIQAKVDQTRSSYRRFNHFDELSARYWPRSWPGSADSLENPGFSRSDELLHLRALDRTCCYHDDTLSISSTWRGSAVQLNTIYPHSSQYRWDLSTCSLADVVGDSGKASDLSVCSWPIEPIQWTPFPLLQQLHTHRHTPVRPSRTRSYCEGMELVDLEKSWTA</sequence>
<proteinExistence type="predicted"/>
<feature type="region of interest" description="Disordered" evidence="2">
    <location>
        <begin position="151"/>
        <end position="305"/>
    </location>
</feature>
<dbReference type="PANTHER" id="PTHR39227:SF1">
    <property type="entry name" value="ADIPOGENESIS REGULATORY FACTOR"/>
    <property type="match status" value="1"/>
</dbReference>
<dbReference type="Ensembl" id="ENSDCDT00010039384.1">
    <property type="protein sequence ID" value="ENSDCDP00010031788.1"/>
    <property type="gene ID" value="ENSDCDG00010020319.1"/>
</dbReference>
<evidence type="ECO:0000256" key="2">
    <source>
        <dbReference type="SAM" id="MobiDB-lite"/>
    </source>
</evidence>
<dbReference type="GeneTree" id="ENSGT00960000187431"/>
<feature type="compositionally biased region" description="Polar residues" evidence="2">
    <location>
        <begin position="23"/>
        <end position="45"/>
    </location>
</feature>
<feature type="signal peptide" evidence="4">
    <location>
        <begin position="1"/>
        <end position="19"/>
    </location>
</feature>
<keyword evidence="3" id="KW-0472">Membrane</keyword>
<dbReference type="Ensembl" id="ENSDCDT00010039390.1">
    <property type="protein sequence ID" value="ENSDCDP00010031793.1"/>
    <property type="gene ID" value="ENSDCDG00010020319.1"/>
</dbReference>
<comment type="caution">
    <text evidence="1">Lacks conserved residue(s) required for the propagation of feature annotation.</text>
</comment>
<feature type="transmembrane region" description="Helical" evidence="3">
    <location>
        <begin position="1076"/>
        <end position="1099"/>
    </location>
</feature>
<dbReference type="GO" id="GO:0045600">
    <property type="term" value="P:positive regulation of fat cell differentiation"/>
    <property type="evidence" value="ECO:0007669"/>
    <property type="project" value="InterPro"/>
</dbReference>
<feature type="domain" description="EGF-like" evidence="5">
    <location>
        <begin position="1028"/>
        <end position="1068"/>
    </location>
</feature>
<dbReference type="Proteomes" id="UP000694580">
    <property type="component" value="Chromosome 3"/>
</dbReference>
<keyword evidence="3" id="KW-0812">Transmembrane</keyword>
<feature type="compositionally biased region" description="Basic and acidic residues" evidence="2">
    <location>
        <begin position="243"/>
        <end position="252"/>
    </location>
</feature>
<feature type="compositionally biased region" description="Polar residues" evidence="2">
    <location>
        <begin position="253"/>
        <end position="305"/>
    </location>
</feature>
<dbReference type="AlphaFoldDB" id="A0AAY4CFD5"/>
<evidence type="ECO:0000259" key="5">
    <source>
        <dbReference type="PROSITE" id="PS50026"/>
    </source>
</evidence>
<feature type="region of interest" description="Disordered" evidence="2">
    <location>
        <begin position="458"/>
        <end position="489"/>
    </location>
</feature>
<name>A0AAY4CFD5_9TELE</name>
<evidence type="ECO:0000313" key="7">
    <source>
        <dbReference type="Proteomes" id="UP000694580"/>
    </source>
</evidence>
<dbReference type="PANTHER" id="PTHR39227">
    <property type="entry name" value="ADIPOGENESIS REGULATORY FACTOR"/>
    <property type="match status" value="1"/>
</dbReference>
<feature type="compositionally biased region" description="Polar residues" evidence="2">
    <location>
        <begin position="550"/>
        <end position="601"/>
    </location>
</feature>
<dbReference type="GO" id="GO:0005634">
    <property type="term" value="C:nucleus"/>
    <property type="evidence" value="ECO:0007669"/>
    <property type="project" value="InterPro"/>
</dbReference>
<organism evidence="6 7">
    <name type="scientific">Denticeps clupeoides</name>
    <name type="common">denticle herring</name>
    <dbReference type="NCBI Taxonomy" id="299321"/>
    <lineage>
        <taxon>Eukaryota</taxon>
        <taxon>Metazoa</taxon>
        <taxon>Chordata</taxon>
        <taxon>Craniata</taxon>
        <taxon>Vertebrata</taxon>
        <taxon>Euteleostomi</taxon>
        <taxon>Actinopterygii</taxon>
        <taxon>Neopterygii</taxon>
        <taxon>Teleostei</taxon>
        <taxon>Clupei</taxon>
        <taxon>Clupeiformes</taxon>
        <taxon>Denticipitoidei</taxon>
        <taxon>Denticipitidae</taxon>
        <taxon>Denticeps</taxon>
    </lineage>
</organism>
<keyword evidence="1" id="KW-0245">EGF-like domain</keyword>
<feature type="region of interest" description="Disordered" evidence="2">
    <location>
        <begin position="20"/>
        <end position="49"/>
    </location>
</feature>
<dbReference type="Ensembl" id="ENSDCDT00010039379.1">
    <property type="protein sequence ID" value="ENSDCDP00010031784.1"/>
    <property type="gene ID" value="ENSDCDG00010020319.1"/>
</dbReference>
<reference evidence="6" key="2">
    <citation type="submission" date="2025-05" db="UniProtKB">
        <authorList>
            <consortium name="Ensembl"/>
        </authorList>
    </citation>
    <scope>IDENTIFICATION</scope>
</reference>
<dbReference type="PROSITE" id="PS50026">
    <property type="entry name" value="EGF_3"/>
    <property type="match status" value="1"/>
</dbReference>
<keyword evidence="7" id="KW-1185">Reference proteome</keyword>
<keyword evidence="3" id="KW-1133">Transmembrane helix</keyword>
<gene>
    <name evidence="6" type="primary">LOC114785604</name>
</gene>
<dbReference type="InterPro" id="IPR034450">
    <property type="entry name" value="ADIRF"/>
</dbReference>
<dbReference type="InterPro" id="IPR000742">
    <property type="entry name" value="EGF"/>
</dbReference>
<feature type="chain" id="PRO_5044719263" description="EGF-like domain-containing protein" evidence="4">
    <location>
        <begin position="20"/>
        <end position="1268"/>
    </location>
</feature>
<evidence type="ECO:0000313" key="6">
    <source>
        <dbReference type="Ensembl" id="ENSDCDP00010031793.1"/>
    </source>
</evidence>
<accession>A0AAY4CFD5</accession>